<dbReference type="InterPro" id="IPR036412">
    <property type="entry name" value="HAD-like_sf"/>
</dbReference>
<evidence type="ECO:0000259" key="10">
    <source>
        <dbReference type="Pfam" id="PF00122"/>
    </source>
</evidence>
<evidence type="ECO:0000256" key="8">
    <source>
        <dbReference type="RuleBase" id="RU362081"/>
    </source>
</evidence>
<dbReference type="InterPro" id="IPR001757">
    <property type="entry name" value="P_typ_ATPase"/>
</dbReference>
<dbReference type="PROSITE" id="PS01229">
    <property type="entry name" value="COF_2"/>
    <property type="match status" value="1"/>
</dbReference>
<dbReference type="PANTHER" id="PTHR48085:SF5">
    <property type="entry name" value="CADMIUM_ZINC-TRANSPORTING ATPASE HMA4-RELATED"/>
    <property type="match status" value="1"/>
</dbReference>
<dbReference type="InterPro" id="IPR044492">
    <property type="entry name" value="P_typ_ATPase_HD_dom"/>
</dbReference>
<dbReference type="InterPro" id="IPR027256">
    <property type="entry name" value="P-typ_ATPase_IB"/>
</dbReference>
<dbReference type="InterPro" id="IPR023214">
    <property type="entry name" value="HAD_sf"/>
</dbReference>
<evidence type="ECO:0000256" key="5">
    <source>
        <dbReference type="ARBA" id="ARBA00022967"/>
    </source>
</evidence>
<dbReference type="PRINTS" id="PR00941">
    <property type="entry name" value="CDATPASE"/>
</dbReference>
<dbReference type="SUPFAM" id="SSF81653">
    <property type="entry name" value="Calcium ATPase, transduction domain A"/>
    <property type="match status" value="1"/>
</dbReference>
<dbReference type="InterPro" id="IPR008250">
    <property type="entry name" value="ATPase_P-typ_transduc_dom_A_sf"/>
</dbReference>
<keyword evidence="7 8" id="KW-0472">Membrane</keyword>
<sequence length="688" mass="70653">MRHLIRSSRSLGSLRVFHSRWGVPAVAGALIALSFGLSKLFGLTVWGDAFMLAAAATAGIPIILSALRALRAKVVGIDLLVSVAAIGAVVLGELWEAAAVTFLFAIGHALEQATLNKTRSALAELVAVAPETAVVLRDGVQHEIAAAAVEPGELVLVKNGAKVPVDGVVARGVGAVDEASITGESIPIEKAAGDHVFAGTVATGGVLQVTATGVGADTTLARIIHRVEEAQDAKAKTQAFMDRFSTWYTPGIIVLALVLGLVTQNLTLALTLLVIGCPGALVISIPVAIVAGIGRGAKDGILIKGGEYLETAAKVDVVAIDKTGTLTEGRPHLTDVIIVDHAYDRTQVLALAARAEAGSEHPLARPVLDAAAAAGVAVVGLPSHTEPVPGRGVIATLDGRQVAVGTLALLREGAARGVDVAAAAPHARLIEAVADTVDELAAAGRTPMVVAVDGRPIAVLAVADHVRPEALEAIQRLHRAGVRRVVMLTGDAPRVAAAVADEVGVDEVRAGLMPEQKLEAVRELQRGGHTVAMVGDGVNDAPALAVAHIGVAMGAAGSGVAIETADVALMRDDLLALPRALGLARRTVAVMRENVAVAMITVAALLAGVVFGGVTMAVGMLVHELSVLAVIANAMRLLRADAVGRSRGPARRPALRTLARLQRLEPPRSAIVERAQRADESPHVARRS</sequence>
<dbReference type="SFLD" id="SFLDG00002">
    <property type="entry name" value="C1.7:_P-type_atpase_like"/>
    <property type="match status" value="1"/>
</dbReference>
<dbReference type="InterPro" id="IPR023298">
    <property type="entry name" value="ATPase_P-typ_TM_dom_sf"/>
</dbReference>
<keyword evidence="5" id="KW-1278">Translocase</keyword>
<dbReference type="SFLD" id="SFLDF00027">
    <property type="entry name" value="p-type_atpase"/>
    <property type="match status" value="1"/>
</dbReference>
<dbReference type="Pfam" id="PF00122">
    <property type="entry name" value="E1-E2_ATPase"/>
    <property type="match status" value="1"/>
</dbReference>
<gene>
    <name evidence="11" type="ORF">PU630_16295</name>
</gene>
<feature type="domain" description="P-type ATPase A" evidence="10">
    <location>
        <begin position="129"/>
        <end position="228"/>
    </location>
</feature>
<dbReference type="NCBIfam" id="TIGR01494">
    <property type="entry name" value="ATPase_P-type"/>
    <property type="match status" value="2"/>
</dbReference>
<dbReference type="PRINTS" id="PR00119">
    <property type="entry name" value="CATATPASE"/>
</dbReference>
<dbReference type="Gene3D" id="2.70.150.10">
    <property type="entry name" value="Calcium-transporting ATPase, cytoplasmic transduction domain A"/>
    <property type="match status" value="1"/>
</dbReference>
<keyword evidence="4 8" id="KW-0479">Metal-binding</keyword>
<evidence type="ECO:0000313" key="11">
    <source>
        <dbReference type="EMBL" id="WEG08781.1"/>
    </source>
</evidence>
<dbReference type="SFLD" id="SFLDS00003">
    <property type="entry name" value="Haloacid_Dehalogenase"/>
    <property type="match status" value="1"/>
</dbReference>
<dbReference type="PANTHER" id="PTHR48085">
    <property type="entry name" value="CADMIUM/ZINC-TRANSPORTING ATPASE HMA2-RELATED"/>
    <property type="match status" value="1"/>
</dbReference>
<dbReference type="SUPFAM" id="SSF56784">
    <property type="entry name" value="HAD-like"/>
    <property type="match status" value="1"/>
</dbReference>
<feature type="transmembrane region" description="Helical" evidence="8">
    <location>
        <begin position="49"/>
        <end position="67"/>
    </location>
</feature>
<dbReference type="InterPro" id="IPR059000">
    <property type="entry name" value="ATPase_P-type_domA"/>
</dbReference>
<keyword evidence="6 8" id="KW-1133">Transmembrane helix</keyword>
<dbReference type="InterPro" id="IPR018303">
    <property type="entry name" value="ATPase_P-typ_P_site"/>
</dbReference>
<proteinExistence type="inferred from homology"/>
<keyword evidence="3 8" id="KW-0812">Transmembrane</keyword>
<evidence type="ECO:0000256" key="2">
    <source>
        <dbReference type="ARBA" id="ARBA00006024"/>
    </source>
</evidence>
<evidence type="ECO:0000313" key="12">
    <source>
        <dbReference type="Proteomes" id="UP001214553"/>
    </source>
</evidence>
<dbReference type="Gene3D" id="3.40.1110.10">
    <property type="entry name" value="Calcium-transporting ATPase, cytoplasmic domain N"/>
    <property type="match status" value="1"/>
</dbReference>
<dbReference type="EMBL" id="CP119108">
    <property type="protein sequence ID" value="WEG08781.1"/>
    <property type="molecule type" value="Genomic_DNA"/>
</dbReference>
<accession>A0ABY8BX81</accession>
<reference evidence="11 12" key="1">
    <citation type="submission" date="2023-03" db="EMBL/GenBank/DDBJ databases">
        <title>Genome sequence of Microbacterium sp. KACC 23027.</title>
        <authorList>
            <person name="Kim S."/>
            <person name="Heo J."/>
            <person name="Kwon S.-W."/>
        </authorList>
    </citation>
    <scope>NUCLEOTIDE SEQUENCE [LARGE SCALE GENOMIC DNA]</scope>
    <source>
        <strain evidence="11 12">KACC 23027</strain>
    </source>
</reference>
<dbReference type="Proteomes" id="UP001214553">
    <property type="component" value="Chromosome"/>
</dbReference>
<comment type="similarity">
    <text evidence="2 8">Belongs to the cation transport ATPase (P-type) (TC 3.A.3) family. Type IB subfamily.</text>
</comment>
<evidence type="ECO:0000256" key="9">
    <source>
        <dbReference type="SAM" id="MobiDB-lite"/>
    </source>
</evidence>
<keyword evidence="8" id="KW-0547">Nucleotide-binding</keyword>
<keyword evidence="12" id="KW-1185">Reference proteome</keyword>
<dbReference type="NCBIfam" id="TIGR01525">
    <property type="entry name" value="ATPase-IB_hvy"/>
    <property type="match status" value="1"/>
</dbReference>
<organism evidence="11 12">
    <name type="scientific">Microbacterium horticulturae</name>
    <dbReference type="NCBI Taxonomy" id="3028316"/>
    <lineage>
        <taxon>Bacteria</taxon>
        <taxon>Bacillati</taxon>
        <taxon>Actinomycetota</taxon>
        <taxon>Actinomycetes</taxon>
        <taxon>Micrococcales</taxon>
        <taxon>Microbacteriaceae</taxon>
        <taxon>Microbacterium</taxon>
    </lineage>
</organism>
<evidence type="ECO:0000256" key="1">
    <source>
        <dbReference type="ARBA" id="ARBA00004651"/>
    </source>
</evidence>
<feature type="transmembrane region" description="Helical" evidence="8">
    <location>
        <begin position="595"/>
        <end position="614"/>
    </location>
</feature>
<dbReference type="Pfam" id="PF00702">
    <property type="entry name" value="Hydrolase"/>
    <property type="match status" value="1"/>
</dbReference>
<comment type="subcellular location">
    <subcellularLocation>
        <location evidence="1">Cell membrane</location>
        <topology evidence="1">Multi-pass membrane protein</topology>
    </subcellularLocation>
</comment>
<evidence type="ECO:0000256" key="4">
    <source>
        <dbReference type="ARBA" id="ARBA00022723"/>
    </source>
</evidence>
<feature type="compositionally biased region" description="Basic and acidic residues" evidence="9">
    <location>
        <begin position="674"/>
        <end position="688"/>
    </location>
</feature>
<dbReference type="InterPro" id="IPR051014">
    <property type="entry name" value="Cation_Transport_ATPase_IB"/>
</dbReference>
<evidence type="ECO:0000256" key="6">
    <source>
        <dbReference type="ARBA" id="ARBA00022989"/>
    </source>
</evidence>
<dbReference type="Gene3D" id="3.40.50.1000">
    <property type="entry name" value="HAD superfamily/HAD-like"/>
    <property type="match status" value="1"/>
</dbReference>
<feature type="transmembrane region" description="Helical" evidence="8">
    <location>
        <begin position="268"/>
        <end position="294"/>
    </location>
</feature>
<feature type="region of interest" description="Disordered" evidence="9">
    <location>
        <begin position="667"/>
        <end position="688"/>
    </location>
</feature>
<dbReference type="RefSeq" id="WP_275278108.1">
    <property type="nucleotide sequence ID" value="NZ_CP119108.1"/>
</dbReference>
<evidence type="ECO:0000256" key="7">
    <source>
        <dbReference type="ARBA" id="ARBA00023136"/>
    </source>
</evidence>
<dbReference type="SUPFAM" id="SSF81665">
    <property type="entry name" value="Calcium ATPase, transmembrane domain M"/>
    <property type="match status" value="1"/>
</dbReference>
<dbReference type="CDD" id="cd02079">
    <property type="entry name" value="P-type_ATPase_HM"/>
    <property type="match status" value="1"/>
</dbReference>
<feature type="transmembrane region" description="Helical" evidence="8">
    <location>
        <begin position="244"/>
        <end position="262"/>
    </location>
</feature>
<keyword evidence="8" id="KW-1003">Cell membrane</keyword>
<dbReference type="InterPro" id="IPR023299">
    <property type="entry name" value="ATPase_P-typ_cyto_dom_N"/>
</dbReference>
<keyword evidence="8" id="KW-0067">ATP-binding</keyword>
<evidence type="ECO:0000256" key="3">
    <source>
        <dbReference type="ARBA" id="ARBA00022692"/>
    </source>
</evidence>
<feature type="transmembrane region" description="Helical" evidence="8">
    <location>
        <begin position="21"/>
        <end position="43"/>
    </location>
</feature>
<dbReference type="PROSITE" id="PS00154">
    <property type="entry name" value="ATPASE_E1_E2"/>
    <property type="match status" value="1"/>
</dbReference>
<name>A0ABY8BX81_9MICO</name>
<protein>
    <submittedName>
        <fullName evidence="11">Cation-translocating P-type ATPase</fullName>
    </submittedName>
</protein>